<feature type="transmembrane region" description="Helical" evidence="1">
    <location>
        <begin position="172"/>
        <end position="190"/>
    </location>
</feature>
<feature type="transmembrane region" description="Helical" evidence="1">
    <location>
        <begin position="140"/>
        <end position="160"/>
    </location>
</feature>
<feature type="transmembrane region" description="Helical" evidence="1">
    <location>
        <begin position="27"/>
        <end position="48"/>
    </location>
</feature>
<feature type="transmembrane region" description="Helical" evidence="1">
    <location>
        <begin position="109"/>
        <end position="128"/>
    </location>
</feature>
<name>A0A382C175_9ZZZZ</name>
<gene>
    <name evidence="2" type="ORF">METZ01_LOCUS172478</name>
</gene>
<sequence>EYTDLGLITVNAAIYFSLTVGLLEESYFAWLPLISLSLVALYGLIAYASIRRGGVSNRTTIFLLLSALTFLAITIPIQFDGKWVTIALAVKAASLIYAGFYLNYKQVRIFGLALLPIVAFRLIAYETFTEPESFTLLVNSRVLTFIVSIVCIYLSSYFYLRYESNGKTWEGSVVPILSATASFFSLWIISAEAIRYFDNTAFAENTRENAKLLSLSLLWAIYAVIGLTIGGLIHSKRIRLGALTILTVAVLKLFLIDSLQLDREYSVVAFISLGLLLITIGFFYQKHQAAIKEFFLGRD</sequence>
<feature type="transmembrane region" description="Helical" evidence="1">
    <location>
        <begin position="60"/>
        <end position="77"/>
    </location>
</feature>
<keyword evidence="1" id="KW-0812">Transmembrane</keyword>
<evidence type="ECO:0000256" key="1">
    <source>
        <dbReference type="SAM" id="Phobius"/>
    </source>
</evidence>
<proteinExistence type="predicted"/>
<evidence type="ECO:0008006" key="3">
    <source>
        <dbReference type="Google" id="ProtNLM"/>
    </source>
</evidence>
<organism evidence="2">
    <name type="scientific">marine metagenome</name>
    <dbReference type="NCBI Taxonomy" id="408172"/>
    <lineage>
        <taxon>unclassified sequences</taxon>
        <taxon>metagenomes</taxon>
        <taxon>ecological metagenomes</taxon>
    </lineage>
</organism>
<dbReference type="PANTHER" id="PTHR38434">
    <property type="entry name" value="BLL2549 PROTEIN"/>
    <property type="match status" value="1"/>
</dbReference>
<dbReference type="EMBL" id="UINC01032259">
    <property type="protein sequence ID" value="SVB19624.1"/>
    <property type="molecule type" value="Genomic_DNA"/>
</dbReference>
<dbReference type="PANTHER" id="PTHR38434:SF1">
    <property type="entry name" value="BLL2549 PROTEIN"/>
    <property type="match status" value="1"/>
</dbReference>
<feature type="transmembrane region" description="Helical" evidence="1">
    <location>
        <begin position="240"/>
        <end position="259"/>
    </location>
</feature>
<dbReference type="InterPro" id="IPR019286">
    <property type="entry name" value="DUF2339_TM"/>
</dbReference>
<evidence type="ECO:0000313" key="2">
    <source>
        <dbReference type="EMBL" id="SVB19624.1"/>
    </source>
</evidence>
<protein>
    <recommendedName>
        <fullName evidence="3">DUF2339 domain-containing protein</fullName>
    </recommendedName>
</protein>
<dbReference type="Pfam" id="PF10101">
    <property type="entry name" value="DUF2339"/>
    <property type="match status" value="1"/>
</dbReference>
<keyword evidence="1" id="KW-0472">Membrane</keyword>
<reference evidence="2" key="1">
    <citation type="submission" date="2018-05" db="EMBL/GenBank/DDBJ databases">
        <authorList>
            <person name="Lanie J.A."/>
            <person name="Ng W.-L."/>
            <person name="Kazmierczak K.M."/>
            <person name="Andrzejewski T.M."/>
            <person name="Davidsen T.M."/>
            <person name="Wayne K.J."/>
            <person name="Tettelin H."/>
            <person name="Glass J.I."/>
            <person name="Rusch D."/>
            <person name="Podicherti R."/>
            <person name="Tsui H.-C.T."/>
            <person name="Winkler M.E."/>
        </authorList>
    </citation>
    <scope>NUCLEOTIDE SEQUENCE</scope>
</reference>
<feature type="transmembrane region" description="Helical" evidence="1">
    <location>
        <begin position="83"/>
        <end position="102"/>
    </location>
</feature>
<feature type="transmembrane region" description="Helical" evidence="1">
    <location>
        <begin position="265"/>
        <end position="284"/>
    </location>
</feature>
<dbReference type="AlphaFoldDB" id="A0A382C175"/>
<keyword evidence="1" id="KW-1133">Transmembrane helix</keyword>
<accession>A0A382C175</accession>
<feature type="transmembrane region" description="Helical" evidence="1">
    <location>
        <begin position="210"/>
        <end position="233"/>
    </location>
</feature>
<feature type="non-terminal residue" evidence="2">
    <location>
        <position position="1"/>
    </location>
</feature>